<dbReference type="PANTHER" id="PTHR33336">
    <property type="entry name" value="QUINOL MONOOXYGENASE YGIN-RELATED"/>
    <property type="match status" value="1"/>
</dbReference>
<organism evidence="2 3">
    <name type="scientific">Novipirellula herctigrandis</name>
    <dbReference type="NCBI Taxonomy" id="2527986"/>
    <lineage>
        <taxon>Bacteria</taxon>
        <taxon>Pseudomonadati</taxon>
        <taxon>Planctomycetota</taxon>
        <taxon>Planctomycetia</taxon>
        <taxon>Pirellulales</taxon>
        <taxon>Pirellulaceae</taxon>
        <taxon>Novipirellula</taxon>
    </lineage>
</organism>
<proteinExistence type="predicted"/>
<dbReference type="AlphaFoldDB" id="A0A5C5ZBJ6"/>
<keyword evidence="2" id="KW-0503">Monooxygenase</keyword>
<dbReference type="PROSITE" id="PS51725">
    <property type="entry name" value="ABM"/>
    <property type="match status" value="1"/>
</dbReference>
<evidence type="ECO:0000259" key="1">
    <source>
        <dbReference type="PROSITE" id="PS51725"/>
    </source>
</evidence>
<feature type="domain" description="ABM" evidence="1">
    <location>
        <begin position="2"/>
        <end position="92"/>
    </location>
</feature>
<dbReference type="Gene3D" id="3.30.70.100">
    <property type="match status" value="1"/>
</dbReference>
<dbReference type="SUPFAM" id="SSF54909">
    <property type="entry name" value="Dimeric alpha+beta barrel"/>
    <property type="match status" value="1"/>
</dbReference>
<keyword evidence="3" id="KW-1185">Reference proteome</keyword>
<sequence length="96" mass="11029">MFIVTVTFEVSPPQLQAFRDAMQTQAKNSLELEAECHQFDVCYDSVDSAKCFLYEKYADRAAFDKHLASDHFKQFDLTVGPWIVSKSVQTWIQESA</sequence>
<dbReference type="Proteomes" id="UP000315010">
    <property type="component" value="Unassembled WGS sequence"/>
</dbReference>
<dbReference type="InterPro" id="IPR007138">
    <property type="entry name" value="ABM_dom"/>
</dbReference>
<dbReference type="InterPro" id="IPR050744">
    <property type="entry name" value="AI-2_Isomerase_LsrG"/>
</dbReference>
<comment type="caution">
    <text evidence="2">The sequence shown here is derived from an EMBL/GenBank/DDBJ whole genome shotgun (WGS) entry which is preliminary data.</text>
</comment>
<dbReference type="InterPro" id="IPR011008">
    <property type="entry name" value="Dimeric_a/b-barrel"/>
</dbReference>
<dbReference type="RefSeq" id="WP_146402274.1">
    <property type="nucleotide sequence ID" value="NZ_SJPJ01000001.1"/>
</dbReference>
<dbReference type="Pfam" id="PF03992">
    <property type="entry name" value="ABM"/>
    <property type="match status" value="1"/>
</dbReference>
<name>A0A5C5ZBJ6_9BACT</name>
<accession>A0A5C5ZBJ6</accession>
<gene>
    <name evidence="2" type="ORF">CA13_59870</name>
</gene>
<protein>
    <submittedName>
        <fullName evidence="2">Antibiotic biosynthesis monooxygenase</fullName>
    </submittedName>
</protein>
<evidence type="ECO:0000313" key="2">
    <source>
        <dbReference type="EMBL" id="TWT84508.1"/>
    </source>
</evidence>
<evidence type="ECO:0000313" key="3">
    <source>
        <dbReference type="Proteomes" id="UP000315010"/>
    </source>
</evidence>
<dbReference type="OrthoDB" id="5241825at2"/>
<keyword evidence="2" id="KW-0560">Oxidoreductase</keyword>
<dbReference type="GO" id="GO:0004497">
    <property type="term" value="F:monooxygenase activity"/>
    <property type="evidence" value="ECO:0007669"/>
    <property type="project" value="UniProtKB-KW"/>
</dbReference>
<reference evidence="2 3" key="1">
    <citation type="submission" date="2019-02" db="EMBL/GenBank/DDBJ databases">
        <title>Deep-cultivation of Planctomycetes and their phenomic and genomic characterization uncovers novel biology.</title>
        <authorList>
            <person name="Wiegand S."/>
            <person name="Jogler M."/>
            <person name="Boedeker C."/>
            <person name="Pinto D."/>
            <person name="Vollmers J."/>
            <person name="Rivas-Marin E."/>
            <person name="Kohn T."/>
            <person name="Peeters S.H."/>
            <person name="Heuer A."/>
            <person name="Rast P."/>
            <person name="Oberbeckmann S."/>
            <person name="Bunk B."/>
            <person name="Jeske O."/>
            <person name="Meyerdierks A."/>
            <person name="Storesund J.E."/>
            <person name="Kallscheuer N."/>
            <person name="Luecker S."/>
            <person name="Lage O.M."/>
            <person name="Pohl T."/>
            <person name="Merkel B.J."/>
            <person name="Hornburger P."/>
            <person name="Mueller R.-W."/>
            <person name="Bruemmer F."/>
            <person name="Labrenz M."/>
            <person name="Spormann A.M."/>
            <person name="Op Den Camp H."/>
            <person name="Overmann J."/>
            <person name="Amann R."/>
            <person name="Jetten M.S.M."/>
            <person name="Mascher T."/>
            <person name="Medema M.H."/>
            <person name="Devos D.P."/>
            <person name="Kaster A.-K."/>
            <person name="Ovreas L."/>
            <person name="Rohde M."/>
            <person name="Galperin M.Y."/>
            <person name="Jogler C."/>
        </authorList>
    </citation>
    <scope>NUCLEOTIDE SEQUENCE [LARGE SCALE GENOMIC DNA]</scope>
    <source>
        <strain evidence="2 3">CA13</strain>
    </source>
</reference>
<dbReference type="PANTHER" id="PTHR33336:SF15">
    <property type="entry name" value="ABM DOMAIN-CONTAINING PROTEIN"/>
    <property type="match status" value="1"/>
</dbReference>
<dbReference type="EMBL" id="SJPJ01000001">
    <property type="protein sequence ID" value="TWT84508.1"/>
    <property type="molecule type" value="Genomic_DNA"/>
</dbReference>